<dbReference type="EMBL" id="JAHQXF010000001">
    <property type="protein sequence ID" value="MBV0923300.1"/>
    <property type="molecule type" value="Genomic_DNA"/>
</dbReference>
<feature type="transmembrane region" description="Helical" evidence="1">
    <location>
        <begin position="338"/>
        <end position="359"/>
    </location>
</feature>
<feature type="transmembrane region" description="Helical" evidence="1">
    <location>
        <begin position="253"/>
        <end position="276"/>
    </location>
</feature>
<dbReference type="AlphaFoldDB" id="A0A8J7Y2T9"/>
<dbReference type="InterPro" id="IPR055941">
    <property type="entry name" value="DUF7519"/>
</dbReference>
<sequence>MSGLDGRPVRSTAALSGTLAVAVALLVGLGVGDPLTVLVSVGGALSLAGGIWALDGGSNARVAGGSVALLVGTLCLGATLTLGASTPALFVTLGLGLAVTLVVTDATTGLARSDSLGTALRESGNALLVGIVLAVLLNLLVEFDPLTAVAAAVLALAVSSSLVAFVTLQLAVLGVLALLDRTVPIVDGWLPDRPDSEGPLDGLADAGVAATDVPKTVWAVLGVELFVALTPFGRALFALFLDGVPLVGPVLEFALSGVLHVAVGLVAVALVGVVAADGLRHWVADWLGDDPARTLSLQAGGLLTVALALVGTAALSVLGRPLLPGPDGGVTTVVGPAAVVLGAVVSLLLVTGIALQAVALLPDTGFVAPTSVGFTVGSALLFLSTLGAAELGLWTPLVVVGVAGALLVWDTGVHASGLGAQLGRAAESTDSQYVHVTGSAAVLATAVVVALAARYLLVPALAPPASPEAAWRSAVALGLVLVALVAFGLALTVREKRSVAE</sequence>
<feature type="transmembrane region" description="Helical" evidence="1">
    <location>
        <begin position="366"/>
        <end position="387"/>
    </location>
</feature>
<keyword evidence="1" id="KW-1133">Transmembrane helix</keyword>
<feature type="transmembrane region" description="Helical" evidence="1">
    <location>
        <begin position="297"/>
        <end position="318"/>
    </location>
</feature>
<feature type="transmembrane region" description="Helical" evidence="1">
    <location>
        <begin position="433"/>
        <end position="457"/>
    </location>
</feature>
<feature type="transmembrane region" description="Helical" evidence="1">
    <location>
        <begin position="147"/>
        <end position="179"/>
    </location>
</feature>
<comment type="caution">
    <text evidence="2">The sequence shown here is derived from an EMBL/GenBank/DDBJ whole genome shotgun (WGS) entry which is preliminary data.</text>
</comment>
<proteinExistence type="predicted"/>
<accession>A0A8J7Y2T9</accession>
<feature type="transmembrane region" description="Helical" evidence="1">
    <location>
        <begin position="393"/>
        <end position="412"/>
    </location>
</feature>
<gene>
    <name evidence="2" type="ORF">KTS45_03730</name>
</gene>
<organism evidence="2 3">
    <name type="scientific">Haloarcula limicola</name>
    <dbReference type="NCBI Taxonomy" id="1429915"/>
    <lineage>
        <taxon>Archaea</taxon>
        <taxon>Methanobacteriati</taxon>
        <taxon>Methanobacteriota</taxon>
        <taxon>Stenosarchaea group</taxon>
        <taxon>Halobacteria</taxon>
        <taxon>Halobacteriales</taxon>
        <taxon>Haloarculaceae</taxon>
        <taxon>Haloarcula</taxon>
    </lineage>
</organism>
<feature type="transmembrane region" description="Helical" evidence="1">
    <location>
        <begin position="217"/>
        <end position="241"/>
    </location>
</feature>
<name>A0A8J7Y2T9_9EURY</name>
<evidence type="ECO:0000313" key="3">
    <source>
        <dbReference type="Proteomes" id="UP000766550"/>
    </source>
</evidence>
<keyword evidence="1" id="KW-0812">Transmembrane</keyword>
<dbReference type="Pfam" id="PF24363">
    <property type="entry name" value="DUF7519"/>
    <property type="match status" value="1"/>
</dbReference>
<keyword evidence="3" id="KW-1185">Reference proteome</keyword>
<keyword evidence="1" id="KW-0472">Membrane</keyword>
<feature type="transmembrane region" description="Helical" evidence="1">
    <location>
        <begin position="37"/>
        <end position="55"/>
    </location>
</feature>
<evidence type="ECO:0000256" key="1">
    <source>
        <dbReference type="SAM" id="Phobius"/>
    </source>
</evidence>
<feature type="transmembrane region" description="Helical" evidence="1">
    <location>
        <begin position="123"/>
        <end position="141"/>
    </location>
</feature>
<protein>
    <submittedName>
        <fullName evidence="2">Uncharacterized protein</fullName>
    </submittedName>
</protein>
<dbReference type="Proteomes" id="UP000766550">
    <property type="component" value="Unassembled WGS sequence"/>
</dbReference>
<reference evidence="2 3" key="1">
    <citation type="submission" date="2021-06" db="EMBL/GenBank/DDBJ databases">
        <title>New haloarchaea isolates fom saline soil.</title>
        <authorList>
            <person name="Duran-Viseras A."/>
            <person name="Sanchez-Porro C.S."/>
            <person name="Ventosa A."/>
        </authorList>
    </citation>
    <scope>NUCLEOTIDE SEQUENCE [LARGE SCALE GENOMIC DNA]</scope>
    <source>
        <strain evidence="2 3">JCM 183640</strain>
    </source>
</reference>
<dbReference type="RefSeq" id="WP_162316440.1">
    <property type="nucleotide sequence ID" value="NZ_JAHQXF010000001.1"/>
</dbReference>
<evidence type="ECO:0000313" key="2">
    <source>
        <dbReference type="EMBL" id="MBV0923300.1"/>
    </source>
</evidence>
<feature type="transmembrane region" description="Helical" evidence="1">
    <location>
        <begin position="62"/>
        <end position="82"/>
    </location>
</feature>
<feature type="transmembrane region" description="Helical" evidence="1">
    <location>
        <begin position="88"/>
        <end position="111"/>
    </location>
</feature>
<feature type="transmembrane region" description="Helical" evidence="1">
    <location>
        <begin position="469"/>
        <end position="493"/>
    </location>
</feature>
<dbReference type="OrthoDB" id="222473at2157"/>
<feature type="transmembrane region" description="Helical" evidence="1">
    <location>
        <begin position="12"/>
        <end position="31"/>
    </location>
</feature>